<dbReference type="PANTHER" id="PTHR34987">
    <property type="entry name" value="C, PUTATIVE (AFU_ORTHOLOGUE AFUA_3G02880)-RELATED"/>
    <property type="match status" value="1"/>
</dbReference>
<dbReference type="Pfam" id="PF17389">
    <property type="entry name" value="Bac_rhamnosid6H"/>
    <property type="match status" value="1"/>
</dbReference>
<dbReference type="InterPro" id="IPR013737">
    <property type="entry name" value="Bac_rhamnosid_N"/>
</dbReference>
<dbReference type="Pfam" id="PF17390">
    <property type="entry name" value="Bac_rhamnosid_C"/>
    <property type="match status" value="1"/>
</dbReference>
<accession>A0ABQ4N6T6</accession>
<keyword evidence="6" id="KW-1185">Reference proteome</keyword>
<organism evidence="5 6">
    <name type="scientific">Paenibacillus cisolokensis</name>
    <dbReference type="NCBI Taxonomy" id="1658519"/>
    <lineage>
        <taxon>Bacteria</taxon>
        <taxon>Bacillati</taxon>
        <taxon>Bacillota</taxon>
        <taxon>Bacilli</taxon>
        <taxon>Bacillales</taxon>
        <taxon>Paenibacillaceae</taxon>
        <taxon>Paenibacillus</taxon>
    </lineage>
</organism>
<dbReference type="Proteomes" id="UP000680304">
    <property type="component" value="Unassembled WGS sequence"/>
</dbReference>
<dbReference type="SUPFAM" id="SSF48208">
    <property type="entry name" value="Six-hairpin glycosidases"/>
    <property type="match status" value="1"/>
</dbReference>
<feature type="domain" description="Alpha-L-rhamnosidase concanavalin-like" evidence="1">
    <location>
        <begin position="261"/>
        <end position="356"/>
    </location>
</feature>
<feature type="domain" description="Bacterial alpha-L-rhamnosidase N-terminal" evidence="2">
    <location>
        <begin position="40"/>
        <end position="193"/>
    </location>
</feature>
<feature type="domain" description="Alpha-L-rhamnosidase C-terminal" evidence="4">
    <location>
        <begin position="709"/>
        <end position="775"/>
    </location>
</feature>
<dbReference type="SUPFAM" id="SSF49785">
    <property type="entry name" value="Galactose-binding domain-like"/>
    <property type="match status" value="1"/>
</dbReference>
<dbReference type="InterPro" id="IPR008902">
    <property type="entry name" value="Rhamnosid_concanavalin"/>
</dbReference>
<comment type="caution">
    <text evidence="5">The sequence shown here is derived from an EMBL/GenBank/DDBJ whole genome shotgun (WGS) entry which is preliminary data.</text>
</comment>
<name>A0ABQ4N6T6_9BACL</name>
<gene>
    <name evidence="5" type="ORF">PACILC2_24190</name>
</gene>
<dbReference type="RefSeq" id="WP_244863428.1">
    <property type="nucleotide sequence ID" value="NZ_BOVJ01000073.1"/>
</dbReference>
<evidence type="ECO:0000259" key="1">
    <source>
        <dbReference type="Pfam" id="PF05592"/>
    </source>
</evidence>
<dbReference type="InterPro" id="IPR012341">
    <property type="entry name" value="6hp_glycosidase-like_sf"/>
</dbReference>
<evidence type="ECO:0000313" key="5">
    <source>
        <dbReference type="EMBL" id="GIQ63851.1"/>
    </source>
</evidence>
<evidence type="ECO:0000259" key="4">
    <source>
        <dbReference type="Pfam" id="PF17390"/>
    </source>
</evidence>
<evidence type="ECO:0008006" key="7">
    <source>
        <dbReference type="Google" id="ProtNLM"/>
    </source>
</evidence>
<dbReference type="InterPro" id="IPR035396">
    <property type="entry name" value="Bac_rhamnosid6H"/>
</dbReference>
<dbReference type="EMBL" id="BOVJ01000073">
    <property type="protein sequence ID" value="GIQ63851.1"/>
    <property type="molecule type" value="Genomic_DNA"/>
</dbReference>
<feature type="domain" description="Alpha-L-rhamnosidase six-hairpin glycosidase" evidence="3">
    <location>
        <begin position="377"/>
        <end position="613"/>
    </location>
</feature>
<proteinExistence type="predicted"/>
<evidence type="ECO:0000259" key="2">
    <source>
        <dbReference type="Pfam" id="PF08531"/>
    </source>
</evidence>
<dbReference type="InterPro" id="IPR008979">
    <property type="entry name" value="Galactose-bd-like_sf"/>
</dbReference>
<dbReference type="Pfam" id="PF08531">
    <property type="entry name" value="Bac_rhamnosid_N"/>
    <property type="match status" value="1"/>
</dbReference>
<dbReference type="InterPro" id="IPR008928">
    <property type="entry name" value="6-hairpin_glycosidase_sf"/>
</dbReference>
<reference evidence="5 6" key="1">
    <citation type="submission" date="2021-04" db="EMBL/GenBank/DDBJ databases">
        <title>Draft genome sequence of Paenibacillus cisolokensis, LC2-13A.</title>
        <authorList>
            <person name="Uke A."/>
            <person name="Chhe C."/>
            <person name="Baramee S."/>
            <person name="Kosugi A."/>
        </authorList>
    </citation>
    <scope>NUCLEOTIDE SEQUENCE [LARGE SCALE GENOMIC DNA]</scope>
    <source>
        <strain evidence="5 6">LC2-13A</strain>
    </source>
</reference>
<sequence>MWKAKWIWCDNRLGTTNREHELVYFRRTFDVPADRPCSLAVHVTADSRYRLYLNGHSVSVGPAKGDNHTHYYETVDLTGRLKAGKNVLAVKVLHYAGVRPWKMGTNGPISVWRSDTGALLVEGILEDENGACIEAVHTDSGWKCMRDEGYSLVATPFIQWLGGLENVNGAKLPHGWQEIEFDDSAWANAAVCSDTHNAFGELSAWVLTPRPIPPLYERESRFLRVTRTEGVDIDDEEVRSILQQKALPLRVKPGTKVVLELDAGELTTGYLSLKMSGGAGAEVRLLCAECYEPEESDPRRKRLKGIRDQAEGQRLIGEYDVYAVAGIERGNNAFEIYEPFSFRTFRFVRFEFMAADELLEVHEVGFRDTAYPLEVEGEFACSDSDLTQLWGLSLRTLQRCMHETYEDCPYYEQLQYTMDTRLQMLFTYQVSRDDRLARRAIHDFYSSMLPSGMLQCRYPSVYTQVIPSFSLYWIHMLHEHYTYFGDLQLVRRYLSGMIAVLDWFERHRTPEGIVGMTPPEYWTHFDWVQEWPGGAPPSKDEGPMILHSLMYAVALKKAGDLLEWIGWKEAASEYRERAEEVNQAVIRTAWSDEERYFSNSQKTKDFSQHPQVWAVLSGAIEGNDAVDLLTRTMQDSGLPVLSIPMTYHLFRALESVGMYEASFGLWDRWRSIIGLNMTTLPEVFHKTPRSDCHAWSAVPLAEFAGNILGVKPAEPGYKRIRVQPYPGPLTWAKGAVATKHGPVHVDWSLDNGQFRIAVKGPEHIPVELVLPDGTVEAFFGQIECVV</sequence>
<protein>
    <recommendedName>
        <fullName evidence="7">Alpha-L-rhamnosidase</fullName>
    </recommendedName>
</protein>
<evidence type="ECO:0000313" key="6">
    <source>
        <dbReference type="Proteomes" id="UP000680304"/>
    </source>
</evidence>
<dbReference type="Gene3D" id="2.60.120.260">
    <property type="entry name" value="Galactose-binding domain-like"/>
    <property type="match status" value="2"/>
</dbReference>
<dbReference type="InterPro" id="IPR035398">
    <property type="entry name" value="Bac_rhamnosid_C"/>
</dbReference>
<dbReference type="Gene3D" id="1.50.10.10">
    <property type="match status" value="1"/>
</dbReference>
<dbReference type="Gene3D" id="2.60.420.10">
    <property type="entry name" value="Maltose phosphorylase, domain 3"/>
    <property type="match status" value="1"/>
</dbReference>
<dbReference type="Pfam" id="PF05592">
    <property type="entry name" value="Bac_rhamnosid"/>
    <property type="match status" value="1"/>
</dbReference>
<evidence type="ECO:0000259" key="3">
    <source>
        <dbReference type="Pfam" id="PF17389"/>
    </source>
</evidence>
<dbReference type="PANTHER" id="PTHR34987:SF2">
    <property type="entry name" value="B, PUTATIVE (AFU_ORTHOLOGUE AFUA_7G05040)-RELATED"/>
    <property type="match status" value="1"/>
</dbReference>